<dbReference type="EMBL" id="BAAAMU010000050">
    <property type="protein sequence ID" value="GAA1654182.1"/>
    <property type="molecule type" value="Genomic_DNA"/>
</dbReference>
<feature type="region of interest" description="Disordered" evidence="6">
    <location>
        <begin position="153"/>
        <end position="218"/>
    </location>
</feature>
<reference evidence="9" key="1">
    <citation type="journal article" date="2019" name="Int. J. Syst. Evol. Microbiol.">
        <title>The Global Catalogue of Microorganisms (GCM) 10K type strain sequencing project: providing services to taxonomists for standard genome sequencing and annotation.</title>
        <authorList>
            <consortium name="The Broad Institute Genomics Platform"/>
            <consortium name="The Broad Institute Genome Sequencing Center for Infectious Disease"/>
            <person name="Wu L."/>
            <person name="Ma J."/>
        </authorList>
    </citation>
    <scope>NUCLEOTIDE SEQUENCE [LARGE SCALE GENOMIC DNA]</scope>
    <source>
        <strain evidence="9">JCM 13929</strain>
    </source>
</reference>
<feature type="compositionally biased region" description="Basic residues" evidence="6">
    <location>
        <begin position="177"/>
        <end position="186"/>
    </location>
</feature>
<dbReference type="InterPro" id="IPR036291">
    <property type="entry name" value="NAD(P)-bd_dom_sf"/>
</dbReference>
<dbReference type="Gene3D" id="3.40.50.720">
    <property type="entry name" value="NAD(P)-binding Rossmann-like Domain"/>
    <property type="match status" value="1"/>
</dbReference>
<evidence type="ECO:0000259" key="7">
    <source>
        <dbReference type="Pfam" id="PF08240"/>
    </source>
</evidence>
<proteinExistence type="inferred from homology"/>
<dbReference type="Pfam" id="PF08240">
    <property type="entry name" value="ADH_N"/>
    <property type="match status" value="1"/>
</dbReference>
<evidence type="ECO:0000256" key="3">
    <source>
        <dbReference type="ARBA" id="ARBA00022723"/>
    </source>
</evidence>
<evidence type="ECO:0000256" key="4">
    <source>
        <dbReference type="ARBA" id="ARBA00022833"/>
    </source>
</evidence>
<keyword evidence="3" id="KW-0479">Metal-binding</keyword>
<evidence type="ECO:0000256" key="6">
    <source>
        <dbReference type="SAM" id="MobiDB-lite"/>
    </source>
</evidence>
<evidence type="ECO:0000256" key="5">
    <source>
        <dbReference type="ARBA" id="ARBA00023027"/>
    </source>
</evidence>
<sequence>MRARLAAEGVRLWVEGVSRGIGLGAARGEGHLRRGDVMKAAVYEGPRQVRVREVPDARIERPTDVLVRITSANVCGSGLHMHEGRTDFEPGRGFGRENLGQVVEVGAGADKVQVGDWVALLAGVQPGDQTVTYAAGPVVLMAARSATIRGASKVMVADRRPHRRGLHCQRRDPGARPRPRRRRHLHGGPAGRRGVGRRLRRAAPAGRDGEPVPSDSRA</sequence>
<evidence type="ECO:0000256" key="1">
    <source>
        <dbReference type="ARBA" id="ARBA00001947"/>
    </source>
</evidence>
<protein>
    <recommendedName>
        <fullName evidence="7">Alcohol dehydrogenase-like N-terminal domain-containing protein</fullName>
    </recommendedName>
</protein>
<dbReference type="SUPFAM" id="SSF51735">
    <property type="entry name" value="NAD(P)-binding Rossmann-fold domains"/>
    <property type="match status" value="1"/>
</dbReference>
<evidence type="ECO:0000256" key="2">
    <source>
        <dbReference type="ARBA" id="ARBA00008072"/>
    </source>
</evidence>
<evidence type="ECO:0000313" key="9">
    <source>
        <dbReference type="Proteomes" id="UP001500064"/>
    </source>
</evidence>
<organism evidence="8 9">
    <name type="scientific">Nonomuraea maheshkhaliensis</name>
    <dbReference type="NCBI Taxonomy" id="419590"/>
    <lineage>
        <taxon>Bacteria</taxon>
        <taxon>Bacillati</taxon>
        <taxon>Actinomycetota</taxon>
        <taxon>Actinomycetes</taxon>
        <taxon>Streptosporangiales</taxon>
        <taxon>Streptosporangiaceae</taxon>
        <taxon>Nonomuraea</taxon>
    </lineage>
</organism>
<accession>A0ABP4RLI0</accession>
<dbReference type="Gene3D" id="3.90.180.10">
    <property type="entry name" value="Medium-chain alcohol dehydrogenases, catalytic domain"/>
    <property type="match status" value="1"/>
</dbReference>
<feature type="domain" description="Alcohol dehydrogenase-like N-terminal" evidence="7">
    <location>
        <begin position="62"/>
        <end position="119"/>
    </location>
</feature>
<name>A0ABP4RLI0_9ACTN</name>
<dbReference type="PANTHER" id="PTHR42813:SF3">
    <property type="entry name" value="GLUTATHIONE-INDEPENDENT FORMALDEHYDE DEHYDROGENASE"/>
    <property type="match status" value="1"/>
</dbReference>
<keyword evidence="9" id="KW-1185">Reference proteome</keyword>
<comment type="similarity">
    <text evidence="2">Belongs to the zinc-containing alcohol dehydrogenase family.</text>
</comment>
<dbReference type="PANTHER" id="PTHR42813">
    <property type="entry name" value="ZINC-TYPE ALCOHOL DEHYDROGENASE-LIKE"/>
    <property type="match status" value="1"/>
</dbReference>
<comment type="cofactor">
    <cofactor evidence="1">
        <name>Zn(2+)</name>
        <dbReference type="ChEBI" id="CHEBI:29105"/>
    </cofactor>
</comment>
<gene>
    <name evidence="8" type="ORF">GCM10009733_059380</name>
</gene>
<dbReference type="InterPro" id="IPR011032">
    <property type="entry name" value="GroES-like_sf"/>
</dbReference>
<evidence type="ECO:0000313" key="8">
    <source>
        <dbReference type="EMBL" id="GAA1654182.1"/>
    </source>
</evidence>
<dbReference type="SUPFAM" id="SSF50129">
    <property type="entry name" value="GroES-like"/>
    <property type="match status" value="1"/>
</dbReference>
<dbReference type="InterPro" id="IPR013154">
    <property type="entry name" value="ADH-like_N"/>
</dbReference>
<keyword evidence="5" id="KW-0520">NAD</keyword>
<comment type="caution">
    <text evidence="8">The sequence shown here is derived from an EMBL/GenBank/DDBJ whole genome shotgun (WGS) entry which is preliminary data.</text>
</comment>
<keyword evidence="4" id="KW-0862">Zinc</keyword>
<dbReference type="Proteomes" id="UP001500064">
    <property type="component" value="Unassembled WGS sequence"/>
</dbReference>